<dbReference type="InterPro" id="IPR036098">
    <property type="entry name" value="Thymidylate_synthase_ThyX_sf"/>
</dbReference>
<name>K0BAL5_9ARCH</name>
<dbReference type="EMBL" id="CP003843">
    <property type="protein sequence ID" value="AFS82529.1"/>
    <property type="molecule type" value="Genomic_DNA"/>
</dbReference>
<dbReference type="GO" id="GO:0050797">
    <property type="term" value="F:thymidylate synthase (FAD) activity"/>
    <property type="evidence" value="ECO:0007669"/>
    <property type="project" value="InterPro"/>
</dbReference>
<dbReference type="Pfam" id="PF02511">
    <property type="entry name" value="Thy1"/>
    <property type="match status" value="2"/>
</dbReference>
<organism evidence="1 2">
    <name type="scientific">Candidatus Nitrosopumilus sediminis</name>
    <dbReference type="NCBI Taxonomy" id="1229909"/>
    <lineage>
        <taxon>Archaea</taxon>
        <taxon>Nitrososphaerota</taxon>
        <taxon>Nitrososphaeria</taxon>
        <taxon>Nitrosopumilales</taxon>
        <taxon>Nitrosopumilaceae</taxon>
        <taxon>Nitrosopumilus</taxon>
    </lineage>
</organism>
<evidence type="ECO:0000313" key="1">
    <source>
        <dbReference type="EMBL" id="AFS82529.1"/>
    </source>
</evidence>
<dbReference type="Proteomes" id="UP000006100">
    <property type="component" value="Chromosome"/>
</dbReference>
<dbReference type="PATRIC" id="fig|1229909.8.peg.777"/>
<dbReference type="eggNOG" id="arCOG01884">
    <property type="taxonomic scope" value="Archaea"/>
</dbReference>
<dbReference type="GO" id="GO:0004799">
    <property type="term" value="F:thymidylate synthase activity"/>
    <property type="evidence" value="ECO:0007669"/>
    <property type="project" value="TreeGrafter"/>
</dbReference>
<gene>
    <name evidence="1" type="ORF">NSED_03615</name>
</gene>
<dbReference type="STRING" id="1229909.NSED_03615"/>
<proteinExistence type="predicted"/>
<dbReference type="PROSITE" id="PS51331">
    <property type="entry name" value="THYX"/>
    <property type="match status" value="2"/>
</dbReference>
<reference evidence="1 2" key="1">
    <citation type="journal article" date="2012" name="J. Bacteriol.">
        <title>Draft Genome Sequence of an Ammonia-Oxidizing Archaeon, "Candidatus Nitrosopumilus sediminis" AR2, from Svalbard in the Arctic Circle.</title>
        <authorList>
            <person name="Park S.J."/>
            <person name="Kim J.G."/>
            <person name="Jung M.Y."/>
            <person name="Kim S.J."/>
            <person name="Cha I.T."/>
            <person name="Ghai R."/>
            <person name="Martin-Cuadrado A.B."/>
            <person name="Rodriguez-Valera F."/>
            <person name="Rhee S.K."/>
        </authorList>
    </citation>
    <scope>NUCLEOTIDE SEQUENCE [LARGE SCALE GENOMIC DNA]</scope>
    <source>
        <strain evidence="1 2">AR2</strain>
    </source>
</reference>
<dbReference type="SUPFAM" id="SSF69796">
    <property type="entry name" value="Thymidylate synthase-complementing protein Thy1"/>
    <property type="match status" value="2"/>
</dbReference>
<dbReference type="KEGG" id="nir:NSED_03615"/>
<protein>
    <submittedName>
        <fullName evidence="1">Thymidylate synthase complementing protein ThyX</fullName>
    </submittedName>
</protein>
<dbReference type="HOGENOM" id="CLU_024745_0_0_2"/>
<dbReference type="PANTHER" id="PTHR34934">
    <property type="entry name" value="FLAVIN-DEPENDENT THYMIDYLATE SYNTHASE"/>
    <property type="match status" value="1"/>
</dbReference>
<dbReference type="GO" id="GO:0006231">
    <property type="term" value="P:dTMP biosynthetic process"/>
    <property type="evidence" value="ECO:0007669"/>
    <property type="project" value="InterPro"/>
</dbReference>
<sequence length="546" mass="64446">MGINISLLSEFSIKERKILSDHFSNTEGNVFAIITPRQVDRGALMSRYSRTDKSMRRIFLDEFLKNKNRGEEFYNRVLLEYGDDSVAELGEAQIAIEGLSNIAVKKIEDRRIGLSYLEKSSRYVAWNKKEKGKYRFYRDPEIMKSRFADMYEDSCNFSFEIYSKNIESMVNYVREKYPIEKYSFKDSTDGKEKIFSKLKNESDIKSANMIYRGSTKAKALDILRGLLPASTLTNVGITGNGRAFEYLLTVLGSSELKEEQDLASKIKKELDTTIKSFVRRADDKYGKAFQKYLKDIKNKSKSITKKEIKSNPKKGMITKLVDYEPEKKSIDKIITSIMYEQSPSTSYQNILQQVKKMSNEKKIKIIDEFTKIRTNRRHRPSRAFENIYYTFDLCNNYGMFRDFHRHRALTLQRQLLTTDHGYNMPNEIKILGIEKDFKDCMNKTKEAFDKIRTKYPEQGQYVVNFGYNYPYFMKFNLREACHLIELRTVPQGHVDYRRVAQQMFKQINKVHPNLSKIMKYVDMKEYDLERFESEKRTEEKRKKLKK</sequence>
<dbReference type="AlphaFoldDB" id="K0BAL5"/>
<dbReference type="InterPro" id="IPR003669">
    <property type="entry name" value="Thymidylate_synthase_ThyX"/>
</dbReference>
<dbReference type="GO" id="GO:0070402">
    <property type="term" value="F:NADPH binding"/>
    <property type="evidence" value="ECO:0007669"/>
    <property type="project" value="TreeGrafter"/>
</dbReference>
<evidence type="ECO:0000313" key="2">
    <source>
        <dbReference type="Proteomes" id="UP000006100"/>
    </source>
</evidence>
<dbReference type="CDD" id="cd20175">
    <property type="entry name" value="ThyX"/>
    <property type="match status" value="1"/>
</dbReference>
<accession>K0BAL5</accession>
<dbReference type="PANTHER" id="PTHR34934:SF1">
    <property type="entry name" value="FLAVIN-DEPENDENT THYMIDYLATE SYNTHASE"/>
    <property type="match status" value="1"/>
</dbReference>
<dbReference type="Gene3D" id="3.30.1360.170">
    <property type="match status" value="2"/>
</dbReference>
<dbReference type="GO" id="GO:0050660">
    <property type="term" value="F:flavin adenine dinucleotide binding"/>
    <property type="evidence" value="ECO:0007669"/>
    <property type="project" value="InterPro"/>
</dbReference>
<keyword evidence="2" id="KW-1185">Reference proteome</keyword>